<reference evidence="2 3" key="1">
    <citation type="submission" date="2017-02" db="EMBL/GenBank/DDBJ databases">
        <authorList>
            <person name="Peterson S.W."/>
        </authorList>
    </citation>
    <scope>NUCLEOTIDE SEQUENCE [LARGE SCALE GENOMIC DNA]</scope>
    <source>
        <strain evidence="2 3">DSM 18108</strain>
    </source>
</reference>
<evidence type="ECO:0000313" key="2">
    <source>
        <dbReference type="EMBL" id="SKD10074.1"/>
    </source>
</evidence>
<keyword evidence="1" id="KW-0472">Membrane</keyword>
<dbReference type="EMBL" id="FUZZ01000006">
    <property type="protein sequence ID" value="SKD10074.1"/>
    <property type="molecule type" value="Genomic_DNA"/>
</dbReference>
<dbReference type="RefSeq" id="WP_079473236.1">
    <property type="nucleotide sequence ID" value="NZ_FUZZ01000006.1"/>
</dbReference>
<keyword evidence="3" id="KW-1185">Reference proteome</keyword>
<evidence type="ECO:0000256" key="1">
    <source>
        <dbReference type="SAM" id="Phobius"/>
    </source>
</evidence>
<evidence type="ECO:0000313" key="3">
    <source>
        <dbReference type="Proteomes" id="UP000190166"/>
    </source>
</evidence>
<accession>A0A1T5PBF2</accession>
<keyword evidence="1" id="KW-0812">Transmembrane</keyword>
<keyword evidence="1" id="KW-1133">Transmembrane helix</keyword>
<dbReference type="STRING" id="393003.SAMN05660461_5974"/>
<gene>
    <name evidence="2" type="ORF">SAMN05660461_5974</name>
</gene>
<protein>
    <submittedName>
        <fullName evidence="2">Uncharacterized protein</fullName>
    </submittedName>
</protein>
<feature type="transmembrane region" description="Helical" evidence="1">
    <location>
        <begin position="12"/>
        <end position="38"/>
    </location>
</feature>
<name>A0A1T5PBF2_9BACT</name>
<dbReference type="Proteomes" id="UP000190166">
    <property type="component" value="Unassembled WGS sequence"/>
</dbReference>
<proteinExistence type="predicted"/>
<organism evidence="2 3">
    <name type="scientific">Chitinophaga ginsengisegetis</name>
    <dbReference type="NCBI Taxonomy" id="393003"/>
    <lineage>
        <taxon>Bacteria</taxon>
        <taxon>Pseudomonadati</taxon>
        <taxon>Bacteroidota</taxon>
        <taxon>Chitinophagia</taxon>
        <taxon>Chitinophagales</taxon>
        <taxon>Chitinophagaceae</taxon>
        <taxon>Chitinophaga</taxon>
    </lineage>
</organism>
<dbReference type="AlphaFoldDB" id="A0A1T5PBF2"/>
<sequence length="99" mass="11183">MDYIEIPDYISIGVLLIAVLAVCLVGFLLSISVHKIYLLFKKPKPESRIAIQIDHISRIYEAAKDGIYKKDMKAALDGLQELRNIACEQTVLNEKYSSI</sequence>